<name>A0A4Z2CAE8_9TELE</name>
<reference evidence="1 2" key="1">
    <citation type="submission" date="2019-04" db="EMBL/GenBank/DDBJ databases">
        <title>The sequence and de novo assembly of Takifugu bimaculatus genome using PacBio and Hi-C technologies.</title>
        <authorList>
            <person name="Xu P."/>
            <person name="Liu B."/>
            <person name="Zhou Z."/>
        </authorList>
    </citation>
    <scope>NUCLEOTIDE SEQUENCE [LARGE SCALE GENOMIC DNA]</scope>
    <source>
        <strain evidence="1">TB-2018</strain>
        <tissue evidence="1">Muscle</tissue>
    </source>
</reference>
<accession>A0A4Z2CAE8</accession>
<comment type="caution">
    <text evidence="1">The sequence shown here is derived from an EMBL/GenBank/DDBJ whole genome shotgun (WGS) entry which is preliminary data.</text>
</comment>
<protein>
    <recommendedName>
        <fullName evidence="3">Aftiphilin clathrin-binding box domain-containing protein</fullName>
    </recommendedName>
</protein>
<dbReference type="EMBL" id="SWLE01000003">
    <property type="protein sequence ID" value="TNN01212.1"/>
    <property type="molecule type" value="Genomic_DNA"/>
</dbReference>
<gene>
    <name evidence="1" type="ORF">fugu_010594</name>
</gene>
<organism evidence="1 2">
    <name type="scientific">Takifugu bimaculatus</name>
    <dbReference type="NCBI Taxonomy" id="433685"/>
    <lineage>
        <taxon>Eukaryota</taxon>
        <taxon>Metazoa</taxon>
        <taxon>Chordata</taxon>
        <taxon>Craniata</taxon>
        <taxon>Vertebrata</taxon>
        <taxon>Euteleostomi</taxon>
        <taxon>Actinopterygii</taxon>
        <taxon>Neopterygii</taxon>
        <taxon>Teleostei</taxon>
        <taxon>Neoteleostei</taxon>
        <taxon>Acanthomorphata</taxon>
        <taxon>Eupercaria</taxon>
        <taxon>Tetraodontiformes</taxon>
        <taxon>Tetradontoidea</taxon>
        <taxon>Tetraodontidae</taxon>
        <taxon>Takifugu</taxon>
    </lineage>
</organism>
<dbReference type="Proteomes" id="UP000516260">
    <property type="component" value="Chromosome 11"/>
</dbReference>
<keyword evidence="2" id="KW-1185">Reference proteome</keyword>
<evidence type="ECO:0000313" key="1">
    <source>
        <dbReference type="EMBL" id="TNN01212.1"/>
    </source>
</evidence>
<evidence type="ECO:0008006" key="3">
    <source>
        <dbReference type="Google" id="ProtNLM"/>
    </source>
</evidence>
<dbReference type="AlphaFoldDB" id="A0A4Z2CAE8"/>
<evidence type="ECO:0000313" key="2">
    <source>
        <dbReference type="Proteomes" id="UP000516260"/>
    </source>
</evidence>
<proteinExistence type="predicted"/>
<sequence length="199" mass="21693">MQAEGESAWSEGLTMPASVPCRSRESVELGNHAICEDPVRWTADSEDHLFQQSDNTWTAFTQDSSAQRQDVMGQWWPTSAVEERVVTNQNVVAVFAEAFPSLPGSSSSDPCDLGAVSTLTQILREKASQEKGLLDSFHDLNKIICQRFTKANGISSRAAAEDFTAGAASNRKSTYCLDSQSQTLPWPPNSPSTHSQCCC</sequence>